<evidence type="ECO:0000256" key="1">
    <source>
        <dbReference type="SAM" id="SignalP"/>
    </source>
</evidence>
<evidence type="ECO:0000313" key="3">
    <source>
        <dbReference type="Proteomes" id="UP001162972"/>
    </source>
</evidence>
<dbReference type="Proteomes" id="UP001162972">
    <property type="component" value="Chromosome 10"/>
</dbReference>
<feature type="chain" id="PRO_5042043318" evidence="1">
    <location>
        <begin position="25"/>
        <end position="70"/>
    </location>
</feature>
<sequence>MKIAVLLSGIYLSNLLETVPLSDSETVIWYDRKVATADFDICGPCFFSIGCSHSSGFSAIVISQSVCTTI</sequence>
<dbReference type="AlphaFoldDB" id="A0AAD6PKQ3"/>
<proteinExistence type="predicted"/>
<keyword evidence="3" id="KW-1185">Reference proteome</keyword>
<name>A0AAD6PKQ3_9ROSI</name>
<protein>
    <submittedName>
        <fullName evidence="2">Uncharacterized protein</fullName>
    </submittedName>
</protein>
<accession>A0AAD6PKQ3</accession>
<dbReference type="EMBL" id="JAPFFJ010000003">
    <property type="protein sequence ID" value="KAJ6431893.1"/>
    <property type="molecule type" value="Genomic_DNA"/>
</dbReference>
<reference evidence="2 3" key="1">
    <citation type="journal article" date="2023" name="Int. J. Mol. Sci.">
        <title>De Novo Assembly and Annotation of 11 Diverse Shrub Willow (Salix) Genomes Reveals Novel Gene Organization in Sex-Linked Regions.</title>
        <authorList>
            <person name="Hyden B."/>
            <person name="Feng K."/>
            <person name="Yates T.B."/>
            <person name="Jawdy S."/>
            <person name="Cereghino C."/>
            <person name="Smart L.B."/>
            <person name="Muchero W."/>
        </authorList>
    </citation>
    <scope>NUCLEOTIDE SEQUENCE [LARGE SCALE GENOMIC DNA]</scope>
    <source>
        <tissue evidence="2">Shoot tip</tissue>
    </source>
</reference>
<comment type="caution">
    <text evidence="2">The sequence shown here is derived from an EMBL/GenBank/DDBJ whole genome shotgun (WGS) entry which is preliminary data.</text>
</comment>
<keyword evidence="1" id="KW-0732">Signal</keyword>
<feature type="signal peptide" evidence="1">
    <location>
        <begin position="1"/>
        <end position="24"/>
    </location>
</feature>
<gene>
    <name evidence="2" type="ORF">OIU84_019215</name>
</gene>
<organism evidence="2 3">
    <name type="scientific">Salix udensis</name>
    <dbReference type="NCBI Taxonomy" id="889485"/>
    <lineage>
        <taxon>Eukaryota</taxon>
        <taxon>Viridiplantae</taxon>
        <taxon>Streptophyta</taxon>
        <taxon>Embryophyta</taxon>
        <taxon>Tracheophyta</taxon>
        <taxon>Spermatophyta</taxon>
        <taxon>Magnoliopsida</taxon>
        <taxon>eudicotyledons</taxon>
        <taxon>Gunneridae</taxon>
        <taxon>Pentapetalae</taxon>
        <taxon>rosids</taxon>
        <taxon>fabids</taxon>
        <taxon>Malpighiales</taxon>
        <taxon>Salicaceae</taxon>
        <taxon>Saliceae</taxon>
        <taxon>Salix</taxon>
    </lineage>
</organism>
<evidence type="ECO:0000313" key="2">
    <source>
        <dbReference type="EMBL" id="KAJ6431893.1"/>
    </source>
</evidence>